<evidence type="ECO:0008006" key="5">
    <source>
        <dbReference type="Google" id="ProtNLM"/>
    </source>
</evidence>
<protein>
    <recommendedName>
        <fullName evidence="5">Major facilitator superfamily (MFS) profile domain-containing protein</fullName>
    </recommendedName>
</protein>
<evidence type="ECO:0000256" key="2">
    <source>
        <dbReference type="SAM" id="Phobius"/>
    </source>
</evidence>
<accession>A0A433TEX7</accession>
<dbReference type="PANTHER" id="PTHR11360">
    <property type="entry name" value="MONOCARBOXYLATE TRANSPORTER"/>
    <property type="match status" value="1"/>
</dbReference>
<feature type="transmembrane region" description="Helical" evidence="2">
    <location>
        <begin position="131"/>
        <end position="148"/>
    </location>
</feature>
<feature type="transmembrane region" description="Helical" evidence="2">
    <location>
        <begin position="154"/>
        <end position="176"/>
    </location>
</feature>
<dbReference type="Proteomes" id="UP000271974">
    <property type="component" value="Unassembled WGS sequence"/>
</dbReference>
<evidence type="ECO:0000256" key="1">
    <source>
        <dbReference type="SAM" id="MobiDB-lite"/>
    </source>
</evidence>
<keyword evidence="2" id="KW-0812">Transmembrane</keyword>
<sequence>MRLPAELEFRKKKEMGASAYDYGMQEQDKCVSKKCYDDEDDDEEEDDYLYPRHPTPPDGGWAWVVMLGSFMCLFTVDGTCFSYGPLMPSLAKEFEASHSKVAWVGSTLAGSYLLAGPAVAAMCAKYGNRKVCIIGSIIACIGLLMSVHSESVDMMIATYGVIGGMGLGMVHLPAVVAVGHWFKKKRAFATGCAFVGAGLGQFVFPPLITWLVETYSWRGALYIMAGIHLNCAVYGMTFVPVNRWLAGSKPRRPINRKVEICRGDIMTALIESKKRERTISNGSLDNCVITRDNVLIKLDPKLFEGKRNNSIIARFRRQLGFSSQSLASSKNSLQGIPSIVIDAVHKDMNMKAAAAAAMAANNSGSVSLTGSPIYRPSGSHGVTRVQQLSGMVGLEKRGSLPMMSQGSNPAYLSSTKIESPSKESVNGSALALSQARVSKTQSCDVIPTSKMSPGPADSSASIDGENPNPVLSRSASDLQTHHTQFLPFGPGSLDGTDLRIQSIQLLSNGTSCAQELAAAKARGLRCRSSRSESSTHSFGGFSYTSPGSVHGSTVLYSSAGSLPQIQATLEEMEQLQASCEAIERSFPAECLHFVVNMLNLELLVNPVFLKFALSTFAVIMGFYIPFFFLPSKGEEVPYGMPLRLKE</sequence>
<reference evidence="3 4" key="1">
    <citation type="submission" date="2019-01" db="EMBL/GenBank/DDBJ databases">
        <title>A draft genome assembly of the solar-powered sea slug Elysia chlorotica.</title>
        <authorList>
            <person name="Cai H."/>
            <person name="Li Q."/>
            <person name="Fang X."/>
            <person name="Li J."/>
            <person name="Curtis N.E."/>
            <person name="Altenburger A."/>
            <person name="Shibata T."/>
            <person name="Feng M."/>
            <person name="Maeda T."/>
            <person name="Schwartz J.A."/>
            <person name="Shigenobu S."/>
            <person name="Lundholm N."/>
            <person name="Nishiyama T."/>
            <person name="Yang H."/>
            <person name="Hasebe M."/>
            <person name="Li S."/>
            <person name="Pierce S.K."/>
            <person name="Wang J."/>
        </authorList>
    </citation>
    <scope>NUCLEOTIDE SEQUENCE [LARGE SCALE GENOMIC DNA]</scope>
    <source>
        <strain evidence="3">EC2010</strain>
        <tissue evidence="3">Whole organism of an adult</tissue>
    </source>
</reference>
<keyword evidence="4" id="KW-1185">Reference proteome</keyword>
<dbReference type="EMBL" id="RQTK01000410">
    <property type="protein sequence ID" value="RUS80114.1"/>
    <property type="molecule type" value="Genomic_DNA"/>
</dbReference>
<dbReference type="PANTHER" id="PTHR11360:SF286">
    <property type="entry name" value="GH22266P"/>
    <property type="match status" value="1"/>
</dbReference>
<dbReference type="SUPFAM" id="SSF103473">
    <property type="entry name" value="MFS general substrate transporter"/>
    <property type="match status" value="1"/>
</dbReference>
<dbReference type="Pfam" id="PF07690">
    <property type="entry name" value="MFS_1"/>
    <property type="match status" value="1"/>
</dbReference>
<dbReference type="Gene3D" id="1.20.1250.20">
    <property type="entry name" value="MFS general substrate transporter like domains"/>
    <property type="match status" value="1"/>
</dbReference>
<feature type="transmembrane region" description="Helical" evidence="2">
    <location>
        <begin position="61"/>
        <end position="84"/>
    </location>
</feature>
<organism evidence="3 4">
    <name type="scientific">Elysia chlorotica</name>
    <name type="common">Eastern emerald elysia</name>
    <name type="synonym">Sea slug</name>
    <dbReference type="NCBI Taxonomy" id="188477"/>
    <lineage>
        <taxon>Eukaryota</taxon>
        <taxon>Metazoa</taxon>
        <taxon>Spiralia</taxon>
        <taxon>Lophotrochozoa</taxon>
        <taxon>Mollusca</taxon>
        <taxon>Gastropoda</taxon>
        <taxon>Heterobranchia</taxon>
        <taxon>Euthyneura</taxon>
        <taxon>Panpulmonata</taxon>
        <taxon>Sacoglossa</taxon>
        <taxon>Placobranchoidea</taxon>
        <taxon>Plakobranchidae</taxon>
        <taxon>Elysia</taxon>
    </lineage>
</organism>
<dbReference type="OrthoDB" id="6509908at2759"/>
<comment type="caution">
    <text evidence="3">The sequence shown here is derived from an EMBL/GenBank/DDBJ whole genome shotgun (WGS) entry which is preliminary data.</text>
</comment>
<keyword evidence="2" id="KW-0472">Membrane</keyword>
<dbReference type="InterPro" id="IPR050327">
    <property type="entry name" value="Proton-linked_MCT"/>
</dbReference>
<dbReference type="AlphaFoldDB" id="A0A433TEX7"/>
<feature type="transmembrane region" description="Helical" evidence="2">
    <location>
        <begin position="607"/>
        <end position="628"/>
    </location>
</feature>
<feature type="region of interest" description="Disordered" evidence="1">
    <location>
        <begin position="397"/>
        <end position="473"/>
    </location>
</feature>
<name>A0A433TEX7_ELYCH</name>
<feature type="transmembrane region" description="Helical" evidence="2">
    <location>
        <begin position="220"/>
        <end position="241"/>
    </location>
</feature>
<feature type="transmembrane region" description="Helical" evidence="2">
    <location>
        <begin position="188"/>
        <end position="208"/>
    </location>
</feature>
<proteinExistence type="predicted"/>
<feature type="compositionally biased region" description="Polar residues" evidence="1">
    <location>
        <begin position="402"/>
        <end position="427"/>
    </location>
</feature>
<keyword evidence="2" id="KW-1133">Transmembrane helix</keyword>
<dbReference type="InterPro" id="IPR036259">
    <property type="entry name" value="MFS_trans_sf"/>
</dbReference>
<feature type="transmembrane region" description="Helical" evidence="2">
    <location>
        <begin position="104"/>
        <end position="124"/>
    </location>
</feature>
<evidence type="ECO:0000313" key="4">
    <source>
        <dbReference type="Proteomes" id="UP000271974"/>
    </source>
</evidence>
<gene>
    <name evidence="3" type="ORF">EGW08_012113</name>
</gene>
<dbReference type="InterPro" id="IPR011701">
    <property type="entry name" value="MFS"/>
</dbReference>
<dbReference type="GO" id="GO:0008028">
    <property type="term" value="F:monocarboxylic acid transmembrane transporter activity"/>
    <property type="evidence" value="ECO:0007669"/>
    <property type="project" value="TreeGrafter"/>
</dbReference>
<evidence type="ECO:0000313" key="3">
    <source>
        <dbReference type="EMBL" id="RUS80114.1"/>
    </source>
</evidence>